<evidence type="ECO:0000313" key="2">
    <source>
        <dbReference type="EMBL" id="CAE7330084.1"/>
    </source>
</evidence>
<name>A0A812NZQ9_SYMPI</name>
<feature type="transmembrane region" description="Helical" evidence="1">
    <location>
        <begin position="21"/>
        <end position="40"/>
    </location>
</feature>
<keyword evidence="3" id="KW-1185">Reference proteome</keyword>
<dbReference type="EMBL" id="CAJNIZ010012129">
    <property type="protein sequence ID" value="CAE7330084.1"/>
    <property type="molecule type" value="Genomic_DNA"/>
</dbReference>
<organism evidence="2 3">
    <name type="scientific">Symbiodinium pilosum</name>
    <name type="common">Dinoflagellate</name>
    <dbReference type="NCBI Taxonomy" id="2952"/>
    <lineage>
        <taxon>Eukaryota</taxon>
        <taxon>Sar</taxon>
        <taxon>Alveolata</taxon>
        <taxon>Dinophyceae</taxon>
        <taxon>Suessiales</taxon>
        <taxon>Symbiodiniaceae</taxon>
        <taxon>Symbiodinium</taxon>
    </lineage>
</organism>
<sequence>MQWTRGVDTEEVHLNQVIWKMYLALVYVCVVHGMGASIMWKAATRCWRQASYVLLSGLSLQKSVMALCTCGWRRVAFFLQTILRLWTWHPHGCRQNTEHPR</sequence>
<gene>
    <name evidence="2" type="ORF">SPIL2461_LOCUS7656</name>
</gene>
<dbReference type="AlphaFoldDB" id="A0A812NZQ9"/>
<dbReference type="Proteomes" id="UP000649617">
    <property type="component" value="Unassembled WGS sequence"/>
</dbReference>
<keyword evidence="1" id="KW-0472">Membrane</keyword>
<protein>
    <submittedName>
        <fullName evidence="2">Uncharacterized protein</fullName>
    </submittedName>
</protein>
<evidence type="ECO:0000256" key="1">
    <source>
        <dbReference type="SAM" id="Phobius"/>
    </source>
</evidence>
<keyword evidence="1" id="KW-0812">Transmembrane</keyword>
<keyword evidence="1" id="KW-1133">Transmembrane helix</keyword>
<comment type="caution">
    <text evidence="2">The sequence shown here is derived from an EMBL/GenBank/DDBJ whole genome shotgun (WGS) entry which is preliminary data.</text>
</comment>
<accession>A0A812NZQ9</accession>
<evidence type="ECO:0000313" key="3">
    <source>
        <dbReference type="Proteomes" id="UP000649617"/>
    </source>
</evidence>
<proteinExistence type="predicted"/>
<reference evidence="2" key="1">
    <citation type="submission" date="2021-02" db="EMBL/GenBank/DDBJ databases">
        <authorList>
            <person name="Dougan E. K."/>
            <person name="Rhodes N."/>
            <person name="Thang M."/>
            <person name="Chan C."/>
        </authorList>
    </citation>
    <scope>NUCLEOTIDE SEQUENCE</scope>
</reference>